<evidence type="ECO:0000256" key="6">
    <source>
        <dbReference type="ARBA" id="ARBA00022723"/>
    </source>
</evidence>
<comment type="catalytic activity">
    <reaction evidence="9">
        <text>adenosine + H2O + H(+) = inosine + NH4(+)</text>
        <dbReference type="Rhea" id="RHEA:24408"/>
        <dbReference type="ChEBI" id="CHEBI:15377"/>
        <dbReference type="ChEBI" id="CHEBI:15378"/>
        <dbReference type="ChEBI" id="CHEBI:16335"/>
        <dbReference type="ChEBI" id="CHEBI:17596"/>
        <dbReference type="ChEBI" id="CHEBI:28938"/>
        <dbReference type="EC" id="3.5.4.4"/>
    </reaction>
</comment>
<dbReference type="SUPFAM" id="SSF51556">
    <property type="entry name" value="Metallo-dependent hydrolases"/>
    <property type="match status" value="1"/>
</dbReference>
<evidence type="ECO:0000313" key="11">
    <source>
        <dbReference type="EMBL" id="OKL55874.1"/>
    </source>
</evidence>
<evidence type="ECO:0000259" key="10">
    <source>
        <dbReference type="Pfam" id="PF00962"/>
    </source>
</evidence>
<evidence type="ECO:0000256" key="7">
    <source>
        <dbReference type="ARBA" id="ARBA00022729"/>
    </source>
</evidence>
<dbReference type="OrthoDB" id="7202371at2759"/>
<reference evidence="11 12" key="1">
    <citation type="submission" date="2015-06" db="EMBL/GenBank/DDBJ databases">
        <title>Talaromyces atroroseus IBT 11181 draft genome.</title>
        <authorList>
            <person name="Rasmussen K.B."/>
            <person name="Rasmussen S."/>
            <person name="Petersen B."/>
            <person name="Sicheritz-Ponten T."/>
            <person name="Mortensen U.H."/>
            <person name="Thrane U."/>
        </authorList>
    </citation>
    <scope>NUCLEOTIDE SEQUENCE [LARGE SCALE GENOMIC DNA]</scope>
    <source>
        <strain evidence="11 12">IBT 11181</strain>
    </source>
</reference>
<dbReference type="FunFam" id="3.20.20.140:FF:000017">
    <property type="entry name" value="Adenosine deaminase 2"/>
    <property type="match status" value="1"/>
</dbReference>
<gene>
    <name evidence="11" type="ORF">UA08_08847</name>
</gene>
<feature type="domain" description="Adenosine deaminase" evidence="10">
    <location>
        <begin position="214"/>
        <end position="480"/>
    </location>
</feature>
<dbReference type="InterPro" id="IPR032466">
    <property type="entry name" value="Metal_Hydrolase"/>
</dbReference>
<dbReference type="InterPro" id="IPR001365">
    <property type="entry name" value="A_deaminase_dom"/>
</dbReference>
<comment type="cofactor">
    <cofactor evidence="1">
        <name>Zn(2+)</name>
        <dbReference type="ChEBI" id="CHEBI:29105"/>
    </cofactor>
</comment>
<keyword evidence="6" id="KW-0479">Metal-binding</keyword>
<comment type="subcellular location">
    <subcellularLocation>
        <location evidence="2">Secreted</location>
    </subcellularLocation>
</comment>
<dbReference type="GO" id="GO:0005576">
    <property type="term" value="C:extracellular region"/>
    <property type="evidence" value="ECO:0007669"/>
    <property type="project" value="UniProtKB-SubCell"/>
</dbReference>
<keyword evidence="8" id="KW-0378">Hydrolase</keyword>
<dbReference type="AlphaFoldDB" id="A0A225AD73"/>
<dbReference type="EMBL" id="LFMY01000017">
    <property type="protein sequence ID" value="OKL55874.1"/>
    <property type="molecule type" value="Genomic_DNA"/>
</dbReference>
<keyword evidence="5" id="KW-0964">Secreted</keyword>
<organism evidence="11 12">
    <name type="scientific">Talaromyces atroroseus</name>
    <dbReference type="NCBI Taxonomy" id="1441469"/>
    <lineage>
        <taxon>Eukaryota</taxon>
        <taxon>Fungi</taxon>
        <taxon>Dikarya</taxon>
        <taxon>Ascomycota</taxon>
        <taxon>Pezizomycotina</taxon>
        <taxon>Eurotiomycetes</taxon>
        <taxon>Eurotiomycetidae</taxon>
        <taxon>Eurotiales</taxon>
        <taxon>Trichocomaceae</taxon>
        <taxon>Talaromyces</taxon>
        <taxon>Talaromyces sect. Trachyspermi</taxon>
    </lineage>
</organism>
<evidence type="ECO:0000256" key="4">
    <source>
        <dbReference type="ARBA" id="ARBA00012784"/>
    </source>
</evidence>
<dbReference type="GO" id="GO:0046872">
    <property type="term" value="F:metal ion binding"/>
    <property type="evidence" value="ECO:0007669"/>
    <property type="project" value="UniProtKB-KW"/>
</dbReference>
<dbReference type="Gene3D" id="3.20.20.140">
    <property type="entry name" value="Metal-dependent hydrolases"/>
    <property type="match status" value="1"/>
</dbReference>
<dbReference type="GO" id="GO:0006154">
    <property type="term" value="P:adenosine catabolic process"/>
    <property type="evidence" value="ECO:0007669"/>
    <property type="project" value="TreeGrafter"/>
</dbReference>
<evidence type="ECO:0000313" key="12">
    <source>
        <dbReference type="Proteomes" id="UP000214365"/>
    </source>
</evidence>
<sequence>MDNKPFEVPGRFNSAEEYFKSREALISAELKLGYEGRAERNPVEVEVEKIVQHIKSWEERHHYGVHDDGSGYEAGHRFLHTRDAIEKSRLYEIARKAPKGALLHCHFDSMISPYLLLDDARKQSRLYIKCDVPLVSEGLFASALPLFSVQPDDRGGLTETENVFSRNYVAGSWMEYSEFLRLFPGGLERAEAWITKRMVLGPLDAYHPSQTVNGIWKKFIRSISVARSLLCYETAYRENFRRILWLCAREGIIYVEIRVALGYMFTISSDDGTRQHSQSDMMQMFVDILEEEVPKIRSAGFTFYGAKVIYGCLRSADKEAMQWCMDNCLELKKKFPGLICGRVSHMRYLGDIGFDMQGQEDNGHSLAFFIPELLAMRSKADSMGLDLPFIFHAGETLDHGGETDSNLYDAILLGTKRIGHGFSIAKHPLLMQLCKERNIAIETCPISNEILGLCPTTKAHHLPILLSNCVPCTINSDDPGSWR</sequence>
<evidence type="ECO:0000256" key="1">
    <source>
        <dbReference type="ARBA" id="ARBA00001947"/>
    </source>
</evidence>
<evidence type="ECO:0000256" key="3">
    <source>
        <dbReference type="ARBA" id="ARBA00006083"/>
    </source>
</evidence>
<proteinExistence type="inferred from homology"/>
<dbReference type="GO" id="GO:0004000">
    <property type="term" value="F:adenosine deaminase activity"/>
    <property type="evidence" value="ECO:0007669"/>
    <property type="project" value="TreeGrafter"/>
</dbReference>
<dbReference type="EC" id="3.5.4.4" evidence="4"/>
<dbReference type="Pfam" id="PF00962">
    <property type="entry name" value="A_deaminase"/>
    <property type="match status" value="1"/>
</dbReference>
<dbReference type="InterPro" id="IPR006330">
    <property type="entry name" value="Ado/ade_deaminase"/>
</dbReference>
<evidence type="ECO:0000256" key="5">
    <source>
        <dbReference type="ARBA" id="ARBA00022525"/>
    </source>
</evidence>
<dbReference type="STRING" id="1441469.A0A225AD73"/>
<name>A0A225AD73_TALAT</name>
<dbReference type="Proteomes" id="UP000214365">
    <property type="component" value="Unassembled WGS sequence"/>
</dbReference>
<evidence type="ECO:0000256" key="9">
    <source>
        <dbReference type="ARBA" id="ARBA00047764"/>
    </source>
</evidence>
<dbReference type="GeneID" id="31008603"/>
<comment type="similarity">
    <text evidence="3">Belongs to the metallo-dependent hydrolases superfamily. Adenosine and AMP deaminases family. ADGF subfamily.</text>
</comment>
<dbReference type="PANTHER" id="PTHR11409:SF37">
    <property type="entry name" value="ADENOSINE DEAMINASE DOMAIN-CONTAINING PROTEIN"/>
    <property type="match status" value="1"/>
</dbReference>
<comment type="caution">
    <text evidence="11">The sequence shown here is derived from an EMBL/GenBank/DDBJ whole genome shotgun (WGS) entry which is preliminary data.</text>
</comment>
<accession>A0A225AD73</accession>
<dbReference type="PANTHER" id="PTHR11409">
    <property type="entry name" value="ADENOSINE DEAMINASE"/>
    <property type="match status" value="1"/>
</dbReference>
<keyword evidence="12" id="KW-1185">Reference proteome</keyword>
<dbReference type="RefSeq" id="XP_020115995.1">
    <property type="nucleotide sequence ID" value="XM_020263891.1"/>
</dbReference>
<protein>
    <recommendedName>
        <fullName evidence="4">adenosine deaminase</fullName>
        <ecNumber evidence="4">3.5.4.4</ecNumber>
    </recommendedName>
</protein>
<keyword evidence="7" id="KW-0732">Signal</keyword>
<dbReference type="GO" id="GO:0046103">
    <property type="term" value="P:inosine biosynthetic process"/>
    <property type="evidence" value="ECO:0007669"/>
    <property type="project" value="TreeGrafter"/>
</dbReference>
<evidence type="ECO:0000256" key="8">
    <source>
        <dbReference type="ARBA" id="ARBA00022801"/>
    </source>
</evidence>
<evidence type="ECO:0000256" key="2">
    <source>
        <dbReference type="ARBA" id="ARBA00004613"/>
    </source>
</evidence>